<evidence type="ECO:0000313" key="2">
    <source>
        <dbReference type="Proteomes" id="UP000296706"/>
    </source>
</evidence>
<protein>
    <submittedName>
        <fullName evidence="1">Uncharacterized protein</fullName>
    </submittedName>
</protein>
<organism evidence="1 2">
    <name type="scientific">Halapricum salinum</name>
    <dbReference type="NCBI Taxonomy" id="1457250"/>
    <lineage>
        <taxon>Archaea</taxon>
        <taxon>Methanobacteriati</taxon>
        <taxon>Methanobacteriota</taxon>
        <taxon>Stenosarchaea group</taxon>
        <taxon>Halobacteria</taxon>
        <taxon>Halobacteriales</taxon>
        <taxon>Haloarculaceae</taxon>
        <taxon>Halapricum</taxon>
    </lineage>
</organism>
<dbReference type="RefSeq" id="WP_049993615.1">
    <property type="nucleotide sequence ID" value="NZ_CP031310.1"/>
</dbReference>
<evidence type="ECO:0000313" key="1">
    <source>
        <dbReference type="EMBL" id="QCC50171.1"/>
    </source>
</evidence>
<name>A0A4D6H9I3_9EURY</name>
<dbReference type="Proteomes" id="UP000296706">
    <property type="component" value="Chromosome"/>
</dbReference>
<dbReference type="EMBL" id="CP031310">
    <property type="protein sequence ID" value="QCC50171.1"/>
    <property type="molecule type" value="Genomic_DNA"/>
</dbReference>
<accession>A0A4D6H9I3</accession>
<sequence>MKRRDLLVATGCAFSGAVAGCQSTTASDAEITAIELENHRTEAAHEFSVRIDRDEETVYETTRRLRASGSDNSTAVLDRPVEGAGDYEVFVSAGAFTESVHTRKLLYGEQTCLHLEFYLGDGTLHWERTNHNEC</sequence>
<dbReference type="PROSITE" id="PS51257">
    <property type="entry name" value="PROKAR_LIPOPROTEIN"/>
    <property type="match status" value="1"/>
</dbReference>
<keyword evidence="2" id="KW-1185">Reference proteome</keyword>
<dbReference type="OrthoDB" id="375868at2157"/>
<dbReference type="GeneID" id="39846704"/>
<dbReference type="KEGG" id="hsn:DV733_02520"/>
<reference evidence="1 2" key="1">
    <citation type="journal article" date="2019" name="Nat. Commun.">
        <title>A new type of DNA phosphorothioation-based antiviral system in archaea.</title>
        <authorList>
            <person name="Xiong L."/>
            <person name="Liu S."/>
            <person name="Chen S."/>
            <person name="Xiao Y."/>
            <person name="Zhu B."/>
            <person name="Gao Y."/>
            <person name="Zhang Y."/>
            <person name="Chen B."/>
            <person name="Luo J."/>
            <person name="Deng Z."/>
            <person name="Chen X."/>
            <person name="Wang L."/>
            <person name="Chen S."/>
        </authorList>
    </citation>
    <scope>NUCLEOTIDE SEQUENCE [LARGE SCALE GENOMIC DNA]</scope>
    <source>
        <strain evidence="1 2">CBA1105</strain>
    </source>
</reference>
<dbReference type="AlphaFoldDB" id="A0A4D6H9I3"/>
<proteinExistence type="predicted"/>
<gene>
    <name evidence="1" type="ORF">DV733_02520</name>
</gene>